<dbReference type="InterPro" id="IPR003594">
    <property type="entry name" value="HATPase_dom"/>
</dbReference>
<dbReference type="Pfam" id="PF00512">
    <property type="entry name" value="HisKA"/>
    <property type="match status" value="1"/>
</dbReference>
<dbReference type="PANTHER" id="PTHR45528:SF1">
    <property type="entry name" value="SENSOR HISTIDINE KINASE CPXA"/>
    <property type="match status" value="1"/>
</dbReference>
<dbReference type="EMBL" id="CP046401">
    <property type="protein sequence ID" value="QGY46689.1"/>
    <property type="molecule type" value="Genomic_DNA"/>
</dbReference>
<feature type="domain" description="Histidine kinase" evidence="15">
    <location>
        <begin position="280"/>
        <end position="496"/>
    </location>
</feature>
<keyword evidence="8" id="KW-0547">Nucleotide-binding</keyword>
<dbReference type="PRINTS" id="PR00344">
    <property type="entry name" value="BCTRLSENSOR"/>
</dbReference>
<keyword evidence="9" id="KW-0418">Kinase</keyword>
<keyword evidence="11 14" id="KW-1133">Transmembrane helix</keyword>
<name>A0A6I6JZH0_9BACT</name>
<dbReference type="InterPro" id="IPR036890">
    <property type="entry name" value="HATPase_C_sf"/>
</dbReference>
<dbReference type="InterPro" id="IPR050398">
    <property type="entry name" value="HssS/ArlS-like"/>
</dbReference>
<evidence type="ECO:0000256" key="10">
    <source>
        <dbReference type="ARBA" id="ARBA00022840"/>
    </source>
</evidence>
<keyword evidence="4" id="KW-1003">Cell membrane</keyword>
<evidence type="ECO:0000256" key="4">
    <source>
        <dbReference type="ARBA" id="ARBA00022475"/>
    </source>
</evidence>
<dbReference type="FunFam" id="3.30.565.10:FF:000006">
    <property type="entry name" value="Sensor histidine kinase WalK"/>
    <property type="match status" value="1"/>
</dbReference>
<proteinExistence type="predicted"/>
<evidence type="ECO:0000256" key="7">
    <source>
        <dbReference type="ARBA" id="ARBA00022692"/>
    </source>
</evidence>
<evidence type="ECO:0000259" key="16">
    <source>
        <dbReference type="PROSITE" id="PS50885"/>
    </source>
</evidence>
<gene>
    <name evidence="17" type="ORF">GM418_24420</name>
</gene>
<evidence type="ECO:0000256" key="6">
    <source>
        <dbReference type="ARBA" id="ARBA00022679"/>
    </source>
</evidence>
<dbReference type="Gene3D" id="6.10.340.10">
    <property type="match status" value="1"/>
</dbReference>
<feature type="transmembrane region" description="Helical" evidence="14">
    <location>
        <begin position="167"/>
        <end position="190"/>
    </location>
</feature>
<evidence type="ECO:0000256" key="3">
    <source>
        <dbReference type="ARBA" id="ARBA00012438"/>
    </source>
</evidence>
<dbReference type="InterPro" id="IPR003661">
    <property type="entry name" value="HisK_dim/P_dom"/>
</dbReference>
<keyword evidence="10" id="KW-0067">ATP-binding</keyword>
<evidence type="ECO:0000256" key="5">
    <source>
        <dbReference type="ARBA" id="ARBA00022553"/>
    </source>
</evidence>
<dbReference type="CDD" id="cd00082">
    <property type="entry name" value="HisKA"/>
    <property type="match status" value="1"/>
</dbReference>
<dbReference type="Gene3D" id="1.10.287.130">
    <property type="match status" value="1"/>
</dbReference>
<dbReference type="KEGG" id="mcos:GM418_24420"/>
<dbReference type="InterPro" id="IPR004358">
    <property type="entry name" value="Sig_transdc_His_kin-like_C"/>
</dbReference>
<dbReference type="GO" id="GO:0005524">
    <property type="term" value="F:ATP binding"/>
    <property type="evidence" value="ECO:0007669"/>
    <property type="project" value="UniProtKB-KW"/>
</dbReference>
<evidence type="ECO:0000256" key="13">
    <source>
        <dbReference type="ARBA" id="ARBA00023136"/>
    </source>
</evidence>
<keyword evidence="13 14" id="KW-0472">Membrane</keyword>
<keyword evidence="6" id="KW-0808">Transferase</keyword>
<sequence>MSTNKNNRETDRPRVFSRLFWQVSAIFLSVLGVFAAIALYISVQAASNYSEEVNQKLNRELASNMLDVITPMVKDSINEEALADIMHSMMVINPTVEVYLLDKEGTILSYVVPEKDVKLEKVSLVPIRNFLNDRKQSVIYGNDPRNPGESKIFSAARITEDDQLLGYLYIVLASQEYISASHLVIGSYILGLSIRSVVVILIVTAFMGLVAFWFLTKKLNVITSGIQKFRSGQYNTRIPVKDKNELDKIGLVFNEMAETIEKNIEELKGVDTLRKELISNVSHDLRTPVASIQGYAETLLLKKDDILKEDRERYLKTIVKSSERLKKLVSELFELSKLESNQIKPEMETFVIAELIYDIANKYRIISQKKGVSINTVLSKDLPLVEADISLLERALQNLIDNAIKFCEEGDTINIEVNTEEVGKVSVQISDSGQGIKQEDIPHIFERYYKGREHTESTGLGLAIVKKIMELHHSDIKVFSQFGKGTTFSFHLPVAQIA</sequence>
<dbReference type="EC" id="2.7.13.3" evidence="3"/>
<dbReference type="Gene3D" id="3.30.565.10">
    <property type="entry name" value="Histidine kinase-like ATPase, C-terminal domain"/>
    <property type="match status" value="1"/>
</dbReference>
<dbReference type="PROSITE" id="PS50109">
    <property type="entry name" value="HIS_KIN"/>
    <property type="match status" value="1"/>
</dbReference>
<evidence type="ECO:0000313" key="18">
    <source>
        <dbReference type="Proteomes" id="UP000428260"/>
    </source>
</evidence>
<evidence type="ECO:0000313" key="17">
    <source>
        <dbReference type="EMBL" id="QGY46689.1"/>
    </source>
</evidence>
<evidence type="ECO:0000256" key="1">
    <source>
        <dbReference type="ARBA" id="ARBA00000085"/>
    </source>
</evidence>
<dbReference type="InterPro" id="IPR003660">
    <property type="entry name" value="HAMP_dom"/>
</dbReference>
<dbReference type="CDD" id="cd00075">
    <property type="entry name" value="HATPase"/>
    <property type="match status" value="1"/>
</dbReference>
<evidence type="ECO:0000256" key="12">
    <source>
        <dbReference type="ARBA" id="ARBA00023012"/>
    </source>
</evidence>
<feature type="domain" description="HAMP" evidence="16">
    <location>
        <begin position="213"/>
        <end position="265"/>
    </location>
</feature>
<dbReference type="Proteomes" id="UP000428260">
    <property type="component" value="Chromosome"/>
</dbReference>
<evidence type="ECO:0000259" key="15">
    <source>
        <dbReference type="PROSITE" id="PS50109"/>
    </source>
</evidence>
<keyword evidence="7 14" id="KW-0812">Transmembrane</keyword>
<dbReference type="InterPro" id="IPR036097">
    <property type="entry name" value="HisK_dim/P_sf"/>
</dbReference>
<dbReference type="SMART" id="SM00387">
    <property type="entry name" value="HATPase_c"/>
    <property type="match status" value="1"/>
</dbReference>
<dbReference type="SUPFAM" id="SSF55874">
    <property type="entry name" value="ATPase domain of HSP90 chaperone/DNA topoisomerase II/histidine kinase"/>
    <property type="match status" value="1"/>
</dbReference>
<keyword evidence="5" id="KW-0597">Phosphoprotein</keyword>
<comment type="subcellular location">
    <subcellularLocation>
        <location evidence="2">Cell membrane</location>
        <topology evidence="2">Multi-pass membrane protein</topology>
    </subcellularLocation>
</comment>
<dbReference type="FunFam" id="1.10.287.130:FF:000001">
    <property type="entry name" value="Two-component sensor histidine kinase"/>
    <property type="match status" value="1"/>
</dbReference>
<reference evidence="17 18" key="1">
    <citation type="submission" date="2019-11" db="EMBL/GenBank/DDBJ databases">
        <authorList>
            <person name="Zheng R.K."/>
            <person name="Sun C.M."/>
        </authorList>
    </citation>
    <scope>NUCLEOTIDE SEQUENCE [LARGE SCALE GENOMIC DNA]</scope>
    <source>
        <strain evidence="17 18">WC007</strain>
    </source>
</reference>
<dbReference type="SUPFAM" id="SSF47384">
    <property type="entry name" value="Homodimeric domain of signal transducing histidine kinase"/>
    <property type="match status" value="1"/>
</dbReference>
<dbReference type="Pfam" id="PF02518">
    <property type="entry name" value="HATPase_c"/>
    <property type="match status" value="1"/>
</dbReference>
<accession>A0A6I6JZH0</accession>
<dbReference type="PROSITE" id="PS50885">
    <property type="entry name" value="HAMP"/>
    <property type="match status" value="1"/>
</dbReference>
<comment type="catalytic activity">
    <reaction evidence="1">
        <text>ATP + protein L-histidine = ADP + protein N-phospho-L-histidine.</text>
        <dbReference type="EC" id="2.7.13.3"/>
    </reaction>
</comment>
<dbReference type="AlphaFoldDB" id="A0A6I6JZH0"/>
<dbReference type="InterPro" id="IPR005467">
    <property type="entry name" value="His_kinase_dom"/>
</dbReference>
<organism evidence="17 18">
    <name type="scientific">Maribellus comscasis</name>
    <dbReference type="NCBI Taxonomy" id="2681766"/>
    <lineage>
        <taxon>Bacteria</taxon>
        <taxon>Pseudomonadati</taxon>
        <taxon>Bacteroidota</taxon>
        <taxon>Bacteroidia</taxon>
        <taxon>Marinilabiliales</taxon>
        <taxon>Prolixibacteraceae</taxon>
        <taxon>Maribellus</taxon>
    </lineage>
</organism>
<dbReference type="PANTHER" id="PTHR45528">
    <property type="entry name" value="SENSOR HISTIDINE KINASE CPXA"/>
    <property type="match status" value="1"/>
</dbReference>
<keyword evidence="12" id="KW-0902">Two-component regulatory system</keyword>
<dbReference type="RefSeq" id="WP_158869817.1">
    <property type="nucleotide sequence ID" value="NZ_CP046401.1"/>
</dbReference>
<evidence type="ECO:0000256" key="2">
    <source>
        <dbReference type="ARBA" id="ARBA00004651"/>
    </source>
</evidence>
<dbReference type="CDD" id="cd06225">
    <property type="entry name" value="HAMP"/>
    <property type="match status" value="1"/>
</dbReference>
<evidence type="ECO:0000256" key="9">
    <source>
        <dbReference type="ARBA" id="ARBA00022777"/>
    </source>
</evidence>
<evidence type="ECO:0000256" key="14">
    <source>
        <dbReference type="SAM" id="Phobius"/>
    </source>
</evidence>
<evidence type="ECO:0000256" key="11">
    <source>
        <dbReference type="ARBA" id="ARBA00022989"/>
    </source>
</evidence>
<protein>
    <recommendedName>
        <fullName evidence="3">histidine kinase</fullName>
        <ecNumber evidence="3">2.7.13.3</ecNumber>
    </recommendedName>
</protein>
<dbReference type="SMART" id="SM00388">
    <property type="entry name" value="HisKA"/>
    <property type="match status" value="1"/>
</dbReference>
<keyword evidence="18" id="KW-1185">Reference proteome</keyword>
<evidence type="ECO:0000256" key="8">
    <source>
        <dbReference type="ARBA" id="ARBA00022741"/>
    </source>
</evidence>
<dbReference type="GO" id="GO:0000155">
    <property type="term" value="F:phosphorelay sensor kinase activity"/>
    <property type="evidence" value="ECO:0007669"/>
    <property type="project" value="InterPro"/>
</dbReference>
<feature type="transmembrane region" description="Helical" evidence="14">
    <location>
        <begin position="20"/>
        <end position="41"/>
    </location>
</feature>
<dbReference type="GO" id="GO:0005886">
    <property type="term" value="C:plasma membrane"/>
    <property type="evidence" value="ECO:0007669"/>
    <property type="project" value="UniProtKB-SubCell"/>
</dbReference>
<dbReference type="SMART" id="SM00304">
    <property type="entry name" value="HAMP"/>
    <property type="match status" value="1"/>
</dbReference>
<dbReference type="Pfam" id="PF00672">
    <property type="entry name" value="HAMP"/>
    <property type="match status" value="1"/>
</dbReference>
<feature type="transmembrane region" description="Helical" evidence="14">
    <location>
        <begin position="196"/>
        <end position="215"/>
    </location>
</feature>